<dbReference type="InterPro" id="IPR024983">
    <property type="entry name" value="CHAT_dom"/>
</dbReference>
<feature type="domain" description="CHAT" evidence="1">
    <location>
        <begin position="886"/>
        <end position="1165"/>
    </location>
</feature>
<reference evidence="2" key="1">
    <citation type="submission" date="2020-09" db="EMBL/GenBank/DDBJ databases">
        <title>Comparative genome analyses of four rice-infecting Rhizoctonia solani isolates reveal extensive enrichment of homogalacturonan modification genes.</title>
        <authorList>
            <person name="Lee D.-Y."/>
            <person name="Jeon J."/>
            <person name="Kim K.-T."/>
            <person name="Cheong K."/>
            <person name="Song H."/>
            <person name="Choi G."/>
            <person name="Ko J."/>
            <person name="Opiyo S.O."/>
            <person name="Zuo S."/>
            <person name="Madhav S."/>
            <person name="Lee Y.-H."/>
            <person name="Wang G.-L."/>
        </authorList>
    </citation>
    <scope>NUCLEOTIDE SEQUENCE</scope>
    <source>
        <strain evidence="2">AG1-IA WGL</strain>
    </source>
</reference>
<dbReference type="SUPFAM" id="SSF48452">
    <property type="entry name" value="TPR-like"/>
    <property type="match status" value="2"/>
</dbReference>
<dbReference type="OrthoDB" id="9991317at2759"/>
<feature type="non-terminal residue" evidence="2">
    <location>
        <position position="1"/>
    </location>
</feature>
<protein>
    <submittedName>
        <fullName evidence="2">TPR-like protein</fullName>
    </submittedName>
</protein>
<dbReference type="AlphaFoldDB" id="A0A8H7HLB0"/>
<dbReference type="PANTHER" id="PTHR19959">
    <property type="entry name" value="KINESIN LIGHT CHAIN"/>
    <property type="match status" value="1"/>
</dbReference>
<gene>
    <name evidence="2" type="ORF">RHS03_09026</name>
</gene>
<name>A0A8H7HLB0_9AGAM</name>
<organism evidence="2 3">
    <name type="scientific">Rhizoctonia solani</name>
    <dbReference type="NCBI Taxonomy" id="456999"/>
    <lineage>
        <taxon>Eukaryota</taxon>
        <taxon>Fungi</taxon>
        <taxon>Dikarya</taxon>
        <taxon>Basidiomycota</taxon>
        <taxon>Agaricomycotina</taxon>
        <taxon>Agaricomycetes</taxon>
        <taxon>Cantharellales</taxon>
        <taxon>Ceratobasidiaceae</taxon>
        <taxon>Rhizoctonia</taxon>
    </lineage>
</organism>
<evidence type="ECO:0000259" key="1">
    <source>
        <dbReference type="Pfam" id="PF12770"/>
    </source>
</evidence>
<accession>A0A8H7HLB0</accession>
<evidence type="ECO:0000313" key="3">
    <source>
        <dbReference type="Proteomes" id="UP000602905"/>
    </source>
</evidence>
<comment type="caution">
    <text evidence="2">The sequence shown here is derived from an EMBL/GenBank/DDBJ whole genome shotgun (WGS) entry which is preliminary data.</text>
</comment>
<dbReference type="EMBL" id="JACYCD010000641">
    <property type="protein sequence ID" value="KAF8689804.1"/>
    <property type="molecule type" value="Genomic_DNA"/>
</dbReference>
<dbReference type="Proteomes" id="UP000602905">
    <property type="component" value="Unassembled WGS sequence"/>
</dbReference>
<sequence>MEHLSNAWDSAVVYLKAKSVSGVPRDAPAHAMHRRADKKAKDKLRDILGSILYENRNSESAILNTSPGAATRIRAVGWCTRTITQWILRPILLRSGAHRILFGLWNKQIIQFRRSGRAVDIEKAVNYATHALALTPDSHPDLSSRYVALGVSYTSRYGHTSKLADLEKSIECDSCALELTPNNHPNLPDRHAALGVSYAHRYRRLGDLADLEKSARYNSRALALTPENHPDLPDRHAALGVSYADRYKRLGDLADLAAAIESKSCALKLTPKGHPRLQDRHAALGVSYTDRYQRLGELADLEKSIEYDSRALELTPDHHPHLPGRYAGLGISYRNRYQRLGELADLEKAIESKSRALKLTPDGHPDLADRHATLGISYTDRYKHLGKVTDLENSIECHSHALANTPDRHPRLSDRHAALGMSYTDRYQRLGEIADLEKSIESKSRAFKLTPEGHPDLPDRYGSLGVSYTDRYRRLGKLADLEKSIEYRSHALARTPDRHPRLPERHAALGMAYTDRYQHLGELADLEKSIESKSRALKLTPDSHPSLSDRHATLGVSYNDRYNRLGELSDLEQATEYFSCALKLTPGTHPDFSVRHDNWALSCFLQYQKTHNTPHLDASLSSFREASQLSNGSPRDVFRSALRWANLASHHSHLNPIEAFRTTIDLLPHYIWLGATTTQRYYDLSSTQNLAVRAASAAILSSQYALALEWLEHARCVVWSQSLMLRSPVDVLQASHSDLATELRSVAQQLHHANSQSSSTHLVTDTPEHRHRLARVYNDLVAEVRKLEGFNDFLLPIKANELVKVARNGPVVVINCEVTRCDALIVTPGSGNVTHIPLPGFTAAKAQYIHFEMTKSIRNRRPNERGVQRRPAPVEQIEFMQVLADLWYDIVKPVLDFLGYTHKDDIVSDNIPHVTWCPTGALSFLPLHAAGDYDGSRSRVFDYVISSYTPTLTALLSSSPSTIGPNSQMVVVGQEDTPGHQELPGTTKELEGVLNHIQGRMGHSKLLGSQATVTAVLDAMEEHDWVHLACHAHQNVHDPTESGFFLHDGTLDLASINQRSLKNKGLAFLSACQTATGDKQLPDEAIHLASGMLTAGYSSVIATMWSVYDDDAADVADRVYAQLMKDGRIGNGEAGKALHNAVGELRDRVGEKEFSHWVPYIHIGS</sequence>
<dbReference type="Gene3D" id="1.25.40.10">
    <property type="entry name" value="Tetratricopeptide repeat domain"/>
    <property type="match status" value="3"/>
</dbReference>
<proteinExistence type="predicted"/>
<dbReference type="Pfam" id="PF12770">
    <property type="entry name" value="CHAT"/>
    <property type="match status" value="1"/>
</dbReference>
<evidence type="ECO:0000313" key="2">
    <source>
        <dbReference type="EMBL" id="KAF8689804.1"/>
    </source>
</evidence>
<dbReference type="PANTHER" id="PTHR19959:SF119">
    <property type="entry name" value="FUNGAL LIPASE-LIKE DOMAIN-CONTAINING PROTEIN"/>
    <property type="match status" value="1"/>
</dbReference>
<dbReference type="InterPro" id="IPR011990">
    <property type="entry name" value="TPR-like_helical_dom_sf"/>
</dbReference>